<dbReference type="EMBL" id="HBGY01030296">
    <property type="protein sequence ID" value="CAD9607572.1"/>
    <property type="molecule type" value="Transcribed_RNA"/>
</dbReference>
<evidence type="ECO:0000313" key="2">
    <source>
        <dbReference type="EMBL" id="CAD9607572.1"/>
    </source>
</evidence>
<gene>
    <name evidence="2" type="ORF">LDAN0321_LOCUS18826</name>
</gene>
<feature type="compositionally biased region" description="Polar residues" evidence="1">
    <location>
        <begin position="165"/>
        <end position="183"/>
    </location>
</feature>
<evidence type="ECO:0000256" key="1">
    <source>
        <dbReference type="SAM" id="MobiDB-lite"/>
    </source>
</evidence>
<proteinExistence type="predicted"/>
<accession>A0A7S2LJE2</accession>
<organism evidence="2">
    <name type="scientific">Leptocylindrus danicus</name>
    <dbReference type="NCBI Taxonomy" id="163516"/>
    <lineage>
        <taxon>Eukaryota</taxon>
        <taxon>Sar</taxon>
        <taxon>Stramenopiles</taxon>
        <taxon>Ochrophyta</taxon>
        <taxon>Bacillariophyta</taxon>
        <taxon>Coscinodiscophyceae</taxon>
        <taxon>Chaetocerotophycidae</taxon>
        <taxon>Leptocylindrales</taxon>
        <taxon>Leptocylindraceae</taxon>
        <taxon>Leptocylindrus</taxon>
    </lineage>
</organism>
<protein>
    <submittedName>
        <fullName evidence="2">Uncharacterized protein</fullName>
    </submittedName>
</protein>
<sequence>MAMKKLNNRQVRKQLRWAGTVTTHDAAAVKKLALSEQEKQTFWYSNTDFNAFAQQNCDLVEYARSAAPENDDEWSQLEYGLNKHGHSMRGLERLPGMPHSQERERKRELAIYGVIEASMDVYRGDYAKIAMIARRLSDFAVKTALDTGALDELALVIFPEEKTHANASTTGKAAEEVTTSPEQRPSALSFVSKKHRRRGSLGQDLMKTIKRFPRRMSLQT</sequence>
<reference evidence="2" key="1">
    <citation type="submission" date="2021-01" db="EMBL/GenBank/DDBJ databases">
        <authorList>
            <person name="Corre E."/>
            <person name="Pelletier E."/>
            <person name="Niang G."/>
            <person name="Scheremetjew M."/>
            <person name="Finn R."/>
            <person name="Kale V."/>
            <person name="Holt S."/>
            <person name="Cochrane G."/>
            <person name="Meng A."/>
            <person name="Brown T."/>
            <person name="Cohen L."/>
        </authorList>
    </citation>
    <scope>NUCLEOTIDE SEQUENCE</scope>
    <source>
        <strain evidence="2">B650</strain>
    </source>
</reference>
<feature type="region of interest" description="Disordered" evidence="1">
    <location>
        <begin position="165"/>
        <end position="199"/>
    </location>
</feature>
<dbReference type="AlphaFoldDB" id="A0A7S2LJE2"/>
<name>A0A7S2LJE2_9STRA</name>